<gene>
    <name evidence="1" type="primary">ck119</name>
</gene>
<reference evidence="1" key="1">
    <citation type="submission" date="2019-12" db="EMBL/GenBank/DDBJ databases">
        <title>The DNA Methylation Landscape of Giant Viruses.</title>
        <authorList>
            <person name="Jeudy S."/>
            <person name="Rigou S."/>
            <person name="Alempic J.-M."/>
            <person name="Claverie J.-M."/>
            <person name="Abergel C."/>
            <person name="Legendre M."/>
        </authorList>
    </citation>
    <scope>NUCLEOTIDE SEQUENCE</scope>
    <source>
        <strain evidence="1">P4</strain>
    </source>
</reference>
<dbReference type="EMBL" id="MN873693">
    <property type="protein sequence ID" value="QIN54244.1"/>
    <property type="molecule type" value="Genomic_DNA"/>
</dbReference>
<protein>
    <submittedName>
        <fullName evidence="1">Uncharacterized protein</fullName>
    </submittedName>
</protein>
<sequence>MSARYLEAKKVYGEDPATLLRRMEAIYIHLSQKRNITCLELLNKWIAWDLIRSLYPIVSAYEKKIN</sequence>
<evidence type="ECO:0000313" key="2">
    <source>
        <dbReference type="Proteomes" id="UP001224087"/>
    </source>
</evidence>
<accession>A0A6G8MYE6</accession>
<keyword evidence="2" id="KW-1185">Reference proteome</keyword>
<evidence type="ECO:0000313" key="1">
    <source>
        <dbReference type="EMBL" id="QIN54244.1"/>
    </source>
</evidence>
<proteinExistence type="predicted"/>
<name>A0A6G8MYE6_9VIRU</name>
<dbReference type="Proteomes" id="UP001224087">
    <property type="component" value="Segment"/>
</dbReference>
<organism evidence="1 2">
    <name type="scientific">Cedratvirus kamchatka</name>
    <dbReference type="NCBI Taxonomy" id="2716914"/>
    <lineage>
        <taxon>Viruses</taxon>
        <taxon>Pithoviruses</taxon>
        <taxon>Orthocedratvirinae</taxon>
        <taxon>Alphacedratvirus</taxon>
        <taxon>Alphacedratvirus rossiense</taxon>
    </lineage>
</organism>